<evidence type="ECO:0000313" key="4">
    <source>
        <dbReference type="Proteomes" id="UP001244295"/>
    </source>
</evidence>
<keyword evidence="2" id="KW-0732">Signal</keyword>
<accession>A0AAW8DU57</accession>
<feature type="chain" id="PRO_5043476971" evidence="2">
    <location>
        <begin position="21"/>
        <end position="318"/>
    </location>
</feature>
<feature type="signal peptide" evidence="2">
    <location>
        <begin position="1"/>
        <end position="20"/>
    </location>
</feature>
<gene>
    <name evidence="3" type="ORF">J2W25_002008</name>
</gene>
<dbReference type="InterPro" id="IPR005064">
    <property type="entry name" value="BUG"/>
</dbReference>
<dbReference type="InterPro" id="IPR042100">
    <property type="entry name" value="Bug_dom1"/>
</dbReference>
<sequence>MKLIKGLLLAAAFVGQIALAQGAGDYPGKPVRLVVPFGAGSASDTVARIVAEEVRARMGVVVVDNKQGANGIIGTGSVAKAAPDGYTLVLTSSSTHSGIGALFKQPGYDPLKDFVHIGRIATIPMVLVARPDAPFRTAQELAAQARQSPLRYAYGSGSAQIAGATFSSVANAPSDAIPYKSQPPAITDLLGGQVDCVLADASVVTSFLRAGHLRGLAITSLQRAKDLPEVPTMAQAGCPGFDLVVWVGLAAPAGTPEPIVALWNKKLASALSKPEVSAKLARLGMVASPNTPQQQAEFALAQRDIWVTRSARAGIQAE</sequence>
<dbReference type="Gene3D" id="3.40.190.150">
    <property type="entry name" value="Bordetella uptake gene, domain 1"/>
    <property type="match status" value="1"/>
</dbReference>
<evidence type="ECO:0000313" key="3">
    <source>
        <dbReference type="EMBL" id="MDP9922987.1"/>
    </source>
</evidence>
<reference evidence="3" key="1">
    <citation type="submission" date="2023-07" db="EMBL/GenBank/DDBJ databases">
        <title>Sorghum-associated microbial communities from plants grown in Nebraska, USA.</title>
        <authorList>
            <person name="Schachtman D."/>
        </authorList>
    </citation>
    <scope>NUCLEOTIDE SEQUENCE</scope>
    <source>
        <strain evidence="3">DS2795</strain>
    </source>
</reference>
<dbReference type="PANTHER" id="PTHR42928:SF5">
    <property type="entry name" value="BLR1237 PROTEIN"/>
    <property type="match status" value="1"/>
</dbReference>
<dbReference type="Proteomes" id="UP001244295">
    <property type="component" value="Unassembled WGS sequence"/>
</dbReference>
<dbReference type="Pfam" id="PF03401">
    <property type="entry name" value="TctC"/>
    <property type="match status" value="1"/>
</dbReference>
<dbReference type="Gene3D" id="3.40.190.10">
    <property type="entry name" value="Periplasmic binding protein-like II"/>
    <property type="match status" value="1"/>
</dbReference>
<evidence type="ECO:0000256" key="1">
    <source>
        <dbReference type="ARBA" id="ARBA00006987"/>
    </source>
</evidence>
<dbReference type="SUPFAM" id="SSF53850">
    <property type="entry name" value="Periplasmic binding protein-like II"/>
    <property type="match status" value="1"/>
</dbReference>
<dbReference type="AlphaFoldDB" id="A0AAW8DU57"/>
<name>A0AAW8DU57_9BURK</name>
<dbReference type="PIRSF" id="PIRSF017082">
    <property type="entry name" value="YflP"/>
    <property type="match status" value="1"/>
</dbReference>
<dbReference type="EMBL" id="JAUSRR010000003">
    <property type="protein sequence ID" value="MDP9922987.1"/>
    <property type="molecule type" value="Genomic_DNA"/>
</dbReference>
<dbReference type="CDD" id="cd07012">
    <property type="entry name" value="PBP2_Bug_TTT"/>
    <property type="match status" value="1"/>
</dbReference>
<comment type="similarity">
    <text evidence="1">Belongs to the UPF0065 (bug) family.</text>
</comment>
<evidence type="ECO:0000256" key="2">
    <source>
        <dbReference type="SAM" id="SignalP"/>
    </source>
</evidence>
<dbReference type="RefSeq" id="WP_307636535.1">
    <property type="nucleotide sequence ID" value="NZ_JAUSRR010000003.1"/>
</dbReference>
<organism evidence="3 4">
    <name type="scientific">Variovorax boronicumulans</name>
    <dbReference type="NCBI Taxonomy" id="436515"/>
    <lineage>
        <taxon>Bacteria</taxon>
        <taxon>Pseudomonadati</taxon>
        <taxon>Pseudomonadota</taxon>
        <taxon>Betaproteobacteria</taxon>
        <taxon>Burkholderiales</taxon>
        <taxon>Comamonadaceae</taxon>
        <taxon>Variovorax</taxon>
    </lineage>
</organism>
<comment type="caution">
    <text evidence="3">The sequence shown here is derived from an EMBL/GenBank/DDBJ whole genome shotgun (WGS) entry which is preliminary data.</text>
</comment>
<protein>
    <submittedName>
        <fullName evidence="3">Tripartite-type tricarboxylate transporter receptor subunit TctC</fullName>
    </submittedName>
</protein>
<dbReference type="PANTHER" id="PTHR42928">
    <property type="entry name" value="TRICARBOXYLATE-BINDING PROTEIN"/>
    <property type="match status" value="1"/>
</dbReference>
<proteinExistence type="inferred from homology"/>
<keyword evidence="3" id="KW-0675">Receptor</keyword>